<dbReference type="EMBL" id="LT598448">
    <property type="protein sequence ID" value="SCU89455.1"/>
    <property type="molecule type" value="Genomic_DNA"/>
</dbReference>
<comment type="similarity">
    <text evidence="1">Belongs to the PDCD5 family.</text>
</comment>
<dbReference type="Gene3D" id="1.10.8.140">
    <property type="entry name" value="PDCD5-like"/>
    <property type="match status" value="1"/>
</dbReference>
<feature type="compositionally biased region" description="Acidic residues" evidence="2">
    <location>
        <begin position="125"/>
        <end position="135"/>
    </location>
</feature>
<organism evidence="3 4">
    <name type="scientific">Lachancea nothofagi CBS 11611</name>
    <dbReference type="NCBI Taxonomy" id="1266666"/>
    <lineage>
        <taxon>Eukaryota</taxon>
        <taxon>Fungi</taxon>
        <taxon>Dikarya</taxon>
        <taxon>Ascomycota</taxon>
        <taxon>Saccharomycotina</taxon>
        <taxon>Saccharomycetes</taxon>
        <taxon>Saccharomycetales</taxon>
        <taxon>Saccharomycetaceae</taxon>
        <taxon>Lachancea</taxon>
    </lineage>
</organism>
<dbReference type="GO" id="GO:0005829">
    <property type="term" value="C:cytosol"/>
    <property type="evidence" value="ECO:0007669"/>
    <property type="project" value="TreeGrafter"/>
</dbReference>
<protein>
    <submittedName>
        <fullName evidence="3">LANO_0D04984g1_1</fullName>
    </submittedName>
</protein>
<name>A0A1G4JGT3_9SACH</name>
<dbReference type="AlphaFoldDB" id="A0A1G4JGT3"/>
<dbReference type="InterPro" id="IPR036883">
    <property type="entry name" value="PDCD5-like_sf"/>
</dbReference>
<dbReference type="PANTHER" id="PTHR10840">
    <property type="entry name" value="PROGRAMMED CELL DEATH PROTEIN 5"/>
    <property type="match status" value="1"/>
</dbReference>
<evidence type="ECO:0000256" key="1">
    <source>
        <dbReference type="ARBA" id="ARBA00010490"/>
    </source>
</evidence>
<dbReference type="InterPro" id="IPR002836">
    <property type="entry name" value="PDCD5-like"/>
</dbReference>
<reference evidence="4" key="1">
    <citation type="submission" date="2016-03" db="EMBL/GenBank/DDBJ databases">
        <authorList>
            <person name="Devillers Hugo."/>
        </authorList>
    </citation>
    <scope>NUCLEOTIDE SEQUENCE [LARGE SCALE GENOMIC DNA]</scope>
</reference>
<dbReference type="PIRSF" id="PIRSF015730">
    <property type="entry name" value="TFAR19"/>
    <property type="match status" value="1"/>
</dbReference>
<dbReference type="PANTHER" id="PTHR10840:SF0">
    <property type="entry name" value="PROGRAMMED CELL DEATH PROTEIN 5"/>
    <property type="match status" value="1"/>
</dbReference>
<evidence type="ECO:0000313" key="4">
    <source>
        <dbReference type="Proteomes" id="UP000189911"/>
    </source>
</evidence>
<accession>A0A1G4JGT3</accession>
<keyword evidence="4" id="KW-1185">Reference proteome</keyword>
<dbReference type="Pfam" id="PF01984">
    <property type="entry name" value="dsDNA_bind"/>
    <property type="match status" value="1"/>
</dbReference>
<dbReference type="GO" id="GO:0005634">
    <property type="term" value="C:nucleus"/>
    <property type="evidence" value="ECO:0007669"/>
    <property type="project" value="TreeGrafter"/>
</dbReference>
<dbReference type="OrthoDB" id="10252486at2759"/>
<dbReference type="Proteomes" id="UP000189911">
    <property type="component" value="Chromosome D"/>
</dbReference>
<evidence type="ECO:0000256" key="2">
    <source>
        <dbReference type="SAM" id="MobiDB-lite"/>
    </source>
</evidence>
<sequence length="135" mass="15073">MDPELQAIREARLQELKQHSGSSSNAPADQKPAGESVAALLQPQALERLSRVSLVRPDRVRAVEAYLQQLAARGQISRKVTEEEIVEILNGVARDENRKNNTKIIFDRRDQFPVDGANAAKSVTDDDDDDDDFFD</sequence>
<dbReference type="SUPFAM" id="SSF46950">
    <property type="entry name" value="Double-stranded DNA-binding domain"/>
    <property type="match status" value="1"/>
</dbReference>
<feature type="region of interest" description="Disordered" evidence="2">
    <location>
        <begin position="14"/>
        <end position="35"/>
    </location>
</feature>
<feature type="region of interest" description="Disordered" evidence="2">
    <location>
        <begin position="115"/>
        <end position="135"/>
    </location>
</feature>
<gene>
    <name evidence="3" type="ORF">LANO_0D04984G</name>
</gene>
<evidence type="ECO:0000313" key="3">
    <source>
        <dbReference type="EMBL" id="SCU89455.1"/>
    </source>
</evidence>
<proteinExistence type="inferred from homology"/>
<dbReference type="GO" id="GO:0003677">
    <property type="term" value="F:DNA binding"/>
    <property type="evidence" value="ECO:0007669"/>
    <property type="project" value="InterPro"/>
</dbReference>